<dbReference type="Proteomes" id="UP000287033">
    <property type="component" value="Unassembled WGS sequence"/>
</dbReference>
<dbReference type="InterPro" id="IPR000276">
    <property type="entry name" value="GPCR_Rhodpsn"/>
</dbReference>
<feature type="transmembrane region" description="Helical" evidence="9">
    <location>
        <begin position="34"/>
        <end position="57"/>
    </location>
</feature>
<dbReference type="AlphaFoldDB" id="A0A401RIU4"/>
<sequence>MENQTVDNSSFSNTSMRVTFPGTALLQQYKCLFILLYCALVAVACVGNAFLIGSIVVDRKLHTVTNFFIGNLASADLLMCLACVPPTLSYAFEPRGWLFGRFLCHLVSLLQSALVYVSVLSLTAIAVDRYVVVAHPVRQRAGRGRCGLVVASIWALALALASPASARVAYVELEAAGHDVNVCEEFWRGRETERAAYSCVVMLASYMVPLTAVSVSYCAISAHLRRRHLPGVVEQNRLRWNEKKRKTFSLLVVSVVTFAMCWMPLQILNLLQDLDVDFTILDTRYLNVAQVSCHWLAMSSACYNPFIYASLHRKLRLRLGAYLRRWRQPGGFLAGRLSPFHTSISLVSELPKAGAPAGSGNTSDPV</sequence>
<dbReference type="PANTHER" id="PTHR24235">
    <property type="entry name" value="NEUROPEPTIDE Y RECEPTOR"/>
    <property type="match status" value="1"/>
</dbReference>
<evidence type="ECO:0000313" key="12">
    <source>
        <dbReference type="Proteomes" id="UP000287033"/>
    </source>
</evidence>
<gene>
    <name evidence="11" type="ORF">chiPu_0020719</name>
</gene>
<dbReference type="GO" id="GO:0004983">
    <property type="term" value="F:neuropeptide Y receptor activity"/>
    <property type="evidence" value="ECO:0007669"/>
    <property type="project" value="InterPro"/>
</dbReference>
<feature type="transmembrane region" description="Helical" evidence="9">
    <location>
        <begin position="98"/>
        <end position="127"/>
    </location>
</feature>
<evidence type="ECO:0000313" key="11">
    <source>
        <dbReference type="EMBL" id="GCC18072.1"/>
    </source>
</evidence>
<feature type="transmembrane region" description="Helical" evidence="9">
    <location>
        <begin position="148"/>
        <end position="170"/>
    </location>
</feature>
<protein>
    <recommendedName>
        <fullName evidence="10">G-protein coupled receptors family 1 profile domain-containing protein</fullName>
    </recommendedName>
</protein>
<dbReference type="PROSITE" id="PS00237">
    <property type="entry name" value="G_PROTEIN_RECEP_F1_1"/>
    <property type="match status" value="1"/>
</dbReference>
<evidence type="ECO:0000256" key="7">
    <source>
        <dbReference type="ARBA" id="ARBA00023224"/>
    </source>
</evidence>
<evidence type="ECO:0000256" key="1">
    <source>
        <dbReference type="ARBA" id="ARBA00004141"/>
    </source>
</evidence>
<keyword evidence="7 8" id="KW-0807">Transducer</keyword>
<comment type="subcellular location">
    <subcellularLocation>
        <location evidence="1">Membrane</location>
        <topology evidence="1">Multi-pass membrane protein</topology>
    </subcellularLocation>
</comment>
<evidence type="ECO:0000256" key="9">
    <source>
        <dbReference type="SAM" id="Phobius"/>
    </source>
</evidence>
<accession>A0A401RIU4</accession>
<keyword evidence="6 8" id="KW-0675">Receptor</keyword>
<keyword evidence="3 9" id="KW-1133">Transmembrane helix</keyword>
<evidence type="ECO:0000256" key="5">
    <source>
        <dbReference type="ARBA" id="ARBA00023136"/>
    </source>
</evidence>
<feature type="transmembrane region" description="Helical" evidence="9">
    <location>
        <begin position="69"/>
        <end position="92"/>
    </location>
</feature>
<keyword evidence="4 8" id="KW-0297">G-protein coupled receptor</keyword>
<keyword evidence="12" id="KW-1185">Reference proteome</keyword>
<feature type="transmembrane region" description="Helical" evidence="9">
    <location>
        <begin position="247"/>
        <end position="265"/>
    </location>
</feature>
<feature type="domain" description="G-protein coupled receptors family 1 profile" evidence="10">
    <location>
        <begin position="47"/>
        <end position="308"/>
    </location>
</feature>
<comment type="caution">
    <text evidence="11">The sequence shown here is derived from an EMBL/GenBank/DDBJ whole genome shotgun (WGS) entry which is preliminary data.</text>
</comment>
<dbReference type="PROSITE" id="PS50262">
    <property type="entry name" value="G_PROTEIN_RECEP_F1_2"/>
    <property type="match status" value="1"/>
</dbReference>
<dbReference type="GO" id="GO:0042923">
    <property type="term" value="F:neuropeptide binding"/>
    <property type="evidence" value="ECO:0007669"/>
    <property type="project" value="TreeGrafter"/>
</dbReference>
<dbReference type="Gene3D" id="1.20.1070.10">
    <property type="entry name" value="Rhodopsin 7-helix transmembrane proteins"/>
    <property type="match status" value="1"/>
</dbReference>
<dbReference type="EMBL" id="BEZZ01002851">
    <property type="protein sequence ID" value="GCC18072.1"/>
    <property type="molecule type" value="Genomic_DNA"/>
</dbReference>
<feature type="transmembrane region" description="Helical" evidence="9">
    <location>
        <begin position="195"/>
        <end position="220"/>
    </location>
</feature>
<reference evidence="11 12" key="1">
    <citation type="journal article" date="2018" name="Nat. Ecol. Evol.">
        <title>Shark genomes provide insights into elasmobranch evolution and the origin of vertebrates.</title>
        <authorList>
            <person name="Hara Y"/>
            <person name="Yamaguchi K"/>
            <person name="Onimaru K"/>
            <person name="Kadota M"/>
            <person name="Koyanagi M"/>
            <person name="Keeley SD"/>
            <person name="Tatsumi K"/>
            <person name="Tanaka K"/>
            <person name="Motone F"/>
            <person name="Kageyama Y"/>
            <person name="Nozu R"/>
            <person name="Adachi N"/>
            <person name="Nishimura O"/>
            <person name="Nakagawa R"/>
            <person name="Tanegashima C"/>
            <person name="Kiyatake I"/>
            <person name="Matsumoto R"/>
            <person name="Murakumo K"/>
            <person name="Nishida K"/>
            <person name="Terakita A"/>
            <person name="Kuratani S"/>
            <person name="Sato K"/>
            <person name="Hyodo S Kuraku.S."/>
        </authorList>
    </citation>
    <scope>NUCLEOTIDE SEQUENCE [LARGE SCALE GENOMIC DNA]</scope>
</reference>
<organism evidence="11 12">
    <name type="scientific">Chiloscyllium punctatum</name>
    <name type="common">Brownbanded bambooshark</name>
    <name type="synonym">Hemiscyllium punctatum</name>
    <dbReference type="NCBI Taxonomy" id="137246"/>
    <lineage>
        <taxon>Eukaryota</taxon>
        <taxon>Metazoa</taxon>
        <taxon>Chordata</taxon>
        <taxon>Craniata</taxon>
        <taxon>Vertebrata</taxon>
        <taxon>Chondrichthyes</taxon>
        <taxon>Elasmobranchii</taxon>
        <taxon>Galeomorphii</taxon>
        <taxon>Galeoidea</taxon>
        <taxon>Orectolobiformes</taxon>
        <taxon>Hemiscylliidae</taxon>
        <taxon>Chiloscyllium</taxon>
    </lineage>
</organism>
<keyword evidence="2 8" id="KW-0812">Transmembrane</keyword>
<dbReference type="GO" id="GO:0005886">
    <property type="term" value="C:plasma membrane"/>
    <property type="evidence" value="ECO:0007669"/>
    <property type="project" value="TreeGrafter"/>
</dbReference>
<comment type="similarity">
    <text evidence="8">Belongs to the G-protein coupled receptor 1 family.</text>
</comment>
<dbReference type="OrthoDB" id="9941925at2759"/>
<feature type="transmembrane region" description="Helical" evidence="9">
    <location>
        <begin position="285"/>
        <end position="308"/>
    </location>
</feature>
<evidence type="ECO:0000259" key="10">
    <source>
        <dbReference type="PROSITE" id="PS50262"/>
    </source>
</evidence>
<dbReference type="OMA" id="MSYCAIT"/>
<proteinExistence type="inferred from homology"/>
<evidence type="ECO:0000256" key="4">
    <source>
        <dbReference type="ARBA" id="ARBA00023040"/>
    </source>
</evidence>
<evidence type="ECO:0000256" key="2">
    <source>
        <dbReference type="ARBA" id="ARBA00022692"/>
    </source>
</evidence>
<dbReference type="InterPro" id="IPR017452">
    <property type="entry name" value="GPCR_Rhodpsn_7TM"/>
</dbReference>
<evidence type="ECO:0000256" key="8">
    <source>
        <dbReference type="RuleBase" id="RU000688"/>
    </source>
</evidence>
<dbReference type="PRINTS" id="PR01018">
    <property type="entry name" value="PRPRECEPTOR"/>
</dbReference>
<dbReference type="SUPFAM" id="SSF81321">
    <property type="entry name" value="Family A G protein-coupled receptor-like"/>
    <property type="match status" value="1"/>
</dbReference>
<dbReference type="InterPro" id="IPR001402">
    <property type="entry name" value="Prolrel_pep_rcpt"/>
</dbReference>
<name>A0A401RIU4_CHIPU</name>
<dbReference type="PRINTS" id="PR00237">
    <property type="entry name" value="GPCRRHODOPSN"/>
</dbReference>
<dbReference type="GO" id="GO:0043005">
    <property type="term" value="C:neuron projection"/>
    <property type="evidence" value="ECO:0007669"/>
    <property type="project" value="TreeGrafter"/>
</dbReference>
<evidence type="ECO:0000256" key="6">
    <source>
        <dbReference type="ARBA" id="ARBA00023170"/>
    </source>
</evidence>
<dbReference type="Pfam" id="PF00001">
    <property type="entry name" value="7tm_1"/>
    <property type="match status" value="1"/>
</dbReference>
<dbReference type="STRING" id="137246.A0A401RIU4"/>
<dbReference type="PANTHER" id="PTHR24235:SF15">
    <property type="entry name" value="PROLACTIN-RELEASING PEPTIDE RECEPTOR-LIKE PROTEIN 4"/>
    <property type="match status" value="1"/>
</dbReference>
<keyword evidence="5 9" id="KW-0472">Membrane</keyword>
<evidence type="ECO:0000256" key="3">
    <source>
        <dbReference type="ARBA" id="ARBA00022989"/>
    </source>
</evidence>